<dbReference type="EMBL" id="LGRX02010024">
    <property type="protein sequence ID" value="KAK3271075.1"/>
    <property type="molecule type" value="Genomic_DNA"/>
</dbReference>
<name>A0AAE0C348_9CHLO</name>
<feature type="compositionally biased region" description="Polar residues" evidence="1">
    <location>
        <begin position="84"/>
        <end position="99"/>
    </location>
</feature>
<reference evidence="2 4" key="1">
    <citation type="journal article" date="2015" name="Genome Biol. Evol.">
        <title>Comparative Genomics of a Bacterivorous Green Alga Reveals Evolutionary Causalities and Consequences of Phago-Mixotrophic Mode of Nutrition.</title>
        <authorList>
            <person name="Burns J.A."/>
            <person name="Paasch A."/>
            <person name="Narechania A."/>
            <person name="Kim E."/>
        </authorList>
    </citation>
    <scope>NUCLEOTIDE SEQUENCE [LARGE SCALE GENOMIC DNA]</scope>
    <source>
        <strain evidence="2">PLY_AMNH</strain>
    </source>
</reference>
<evidence type="ECO:0000313" key="4">
    <source>
        <dbReference type="Proteomes" id="UP001190700"/>
    </source>
</evidence>
<keyword evidence="4" id="KW-1185">Reference proteome</keyword>
<proteinExistence type="predicted"/>
<dbReference type="EMBL" id="LGRX02029785">
    <property type="protein sequence ID" value="KAK3246462.1"/>
    <property type="molecule type" value="Genomic_DNA"/>
</dbReference>
<gene>
    <name evidence="3" type="ORF">CYMTET_20554</name>
    <name evidence="2" type="ORF">CYMTET_44000</name>
</gene>
<dbReference type="AlphaFoldDB" id="A0AAE0C348"/>
<organism evidence="2 4">
    <name type="scientific">Cymbomonas tetramitiformis</name>
    <dbReference type="NCBI Taxonomy" id="36881"/>
    <lineage>
        <taxon>Eukaryota</taxon>
        <taxon>Viridiplantae</taxon>
        <taxon>Chlorophyta</taxon>
        <taxon>Pyramimonadophyceae</taxon>
        <taxon>Pyramimonadales</taxon>
        <taxon>Pyramimonadaceae</taxon>
        <taxon>Cymbomonas</taxon>
    </lineage>
</organism>
<evidence type="ECO:0000256" key="1">
    <source>
        <dbReference type="SAM" id="MobiDB-lite"/>
    </source>
</evidence>
<evidence type="ECO:0000313" key="2">
    <source>
        <dbReference type="EMBL" id="KAK3246462.1"/>
    </source>
</evidence>
<feature type="region of interest" description="Disordered" evidence="1">
    <location>
        <begin position="74"/>
        <end position="99"/>
    </location>
</feature>
<evidence type="ECO:0000313" key="3">
    <source>
        <dbReference type="EMBL" id="KAK3271075.1"/>
    </source>
</evidence>
<accession>A0AAE0C348</accession>
<dbReference type="Proteomes" id="UP001190700">
    <property type="component" value="Unassembled WGS sequence"/>
</dbReference>
<comment type="caution">
    <text evidence="2">The sequence shown here is derived from an EMBL/GenBank/DDBJ whole genome shotgun (WGS) entry which is preliminary data.</text>
</comment>
<sequence>MYMLHPLQKPDEVLEIVGLVSRPELNGRRCKIVQLVEESRRWLVEVEGVDELLKIKGDNLSIEDVSHLSEKKFTRIREKKRKQTGTPSVHTMNLRSSKR</sequence>
<reference evidence="2" key="2">
    <citation type="submission" date="2023-06" db="EMBL/GenBank/DDBJ databases">
        <title>Long-read-based genome assembly of the green algal bacterivore Cymbomonas tetramitiformis.</title>
        <authorList>
            <person name="Gyaltshen Y."/>
            <person name="Rozenberg A."/>
            <person name="Paasch A."/>
            <person name="Burns J.A."/>
            <person name="Warring S."/>
            <person name="Larson R."/>
            <person name="Maurer-Alcala X."/>
            <person name="Dacks J."/>
            <person name="Kim E."/>
        </authorList>
    </citation>
    <scope>NUCLEOTIDE SEQUENCE</scope>
    <source>
        <strain evidence="2">PLY_AMNH</strain>
    </source>
</reference>
<protein>
    <submittedName>
        <fullName evidence="2">Uncharacterized protein</fullName>
    </submittedName>
</protein>